<evidence type="ECO:0000313" key="2">
    <source>
        <dbReference type="EMBL" id="MSC59833.1"/>
    </source>
</evidence>
<protein>
    <submittedName>
        <fullName evidence="2">DUF1847 domain-containing protein</fullName>
    </submittedName>
</protein>
<evidence type="ECO:0000313" key="3">
    <source>
        <dbReference type="EMBL" id="RHD89992.1"/>
    </source>
</evidence>
<dbReference type="OrthoDB" id="9795204at2"/>
<dbReference type="EMBL" id="QSJS01000035">
    <property type="protein sequence ID" value="RHD89992.1"/>
    <property type="molecule type" value="Genomic_DNA"/>
</dbReference>
<organism evidence="1 4">
    <name type="scientific">Agathobacter rectalis</name>
    <dbReference type="NCBI Taxonomy" id="39491"/>
    <lineage>
        <taxon>Bacteria</taxon>
        <taxon>Bacillati</taxon>
        <taxon>Bacillota</taxon>
        <taxon>Clostridia</taxon>
        <taxon>Lachnospirales</taxon>
        <taxon>Lachnospiraceae</taxon>
        <taxon>Agathobacter</taxon>
    </lineage>
</organism>
<gene>
    <name evidence="3" type="ORF">DW775_15165</name>
    <name evidence="1" type="ORF">ERS852580_03490</name>
    <name evidence="2" type="ORF">GKE07_06370</name>
</gene>
<reference evidence="3 5" key="2">
    <citation type="submission" date="2018-08" db="EMBL/GenBank/DDBJ databases">
        <title>A genome reference for cultivated species of the human gut microbiota.</title>
        <authorList>
            <person name="Zou Y."/>
            <person name="Xue W."/>
            <person name="Luo G."/>
        </authorList>
    </citation>
    <scope>NUCLEOTIDE SEQUENCE [LARGE SCALE GENOMIC DNA]</scope>
    <source>
        <strain evidence="3 5">AM30-13AC</strain>
    </source>
</reference>
<name>A0A173VSJ7_9FIRM</name>
<dbReference type="Pfam" id="PF08901">
    <property type="entry name" value="DUF1847"/>
    <property type="match status" value="1"/>
</dbReference>
<accession>A0A173VSJ7</accession>
<dbReference type="AlphaFoldDB" id="A0A173VSJ7"/>
<sequence>MKKEDMSCIDCAVKNCNKMDKTYPDFCLTTHMDEEVLNEAMECYNEDENRKVTIAAAEVEYENYCKHTRVEEIMDFAKKINAKKIGIATCVGLLKESRILADILRRHGFEVYGVGCKAGTQKKTSVGIPECCEGVGVNMCNPILQAKLLNKAKTDLNVVVGLCVGHDSLFYKYSEALTTTAVTKDRVLGHNPVAALYTADSYYSKLKKSNISNLGV</sequence>
<reference evidence="2 6" key="3">
    <citation type="journal article" date="2019" name="Nat. Med.">
        <title>A library of human gut bacterial isolates paired with longitudinal multiomics data enables mechanistic microbiome research.</title>
        <authorList>
            <person name="Poyet M."/>
            <person name="Groussin M."/>
            <person name="Gibbons S.M."/>
            <person name="Avila-Pacheco J."/>
            <person name="Jiang X."/>
            <person name="Kearney S.M."/>
            <person name="Perrotta A.R."/>
            <person name="Berdy B."/>
            <person name="Zhao S."/>
            <person name="Lieberman T.D."/>
            <person name="Swanson P.K."/>
            <person name="Smith M."/>
            <person name="Roesemann S."/>
            <person name="Alexander J.E."/>
            <person name="Rich S.A."/>
            <person name="Livny J."/>
            <person name="Vlamakis H."/>
            <person name="Clish C."/>
            <person name="Bullock K."/>
            <person name="Deik A."/>
            <person name="Scott J."/>
            <person name="Pierce K.A."/>
            <person name="Xavier R.J."/>
            <person name="Alm E.J."/>
        </authorList>
    </citation>
    <scope>NUCLEOTIDE SEQUENCE [LARGE SCALE GENOMIC DNA]</scope>
    <source>
        <strain evidence="2 6">BIOML-A11</strain>
    </source>
</reference>
<evidence type="ECO:0000313" key="1">
    <source>
        <dbReference type="EMBL" id="CUN30024.1"/>
    </source>
</evidence>
<dbReference type="GeneID" id="75049884"/>
<reference evidence="1 4" key="1">
    <citation type="submission" date="2015-09" db="EMBL/GenBank/DDBJ databases">
        <authorList>
            <consortium name="Pathogen Informatics"/>
        </authorList>
    </citation>
    <scope>NUCLEOTIDE SEQUENCE [LARGE SCALE GENOMIC DNA]</scope>
    <source>
        <strain evidence="1 4">2789STDY5834968</strain>
    </source>
</reference>
<evidence type="ECO:0000313" key="6">
    <source>
        <dbReference type="Proteomes" id="UP000479563"/>
    </source>
</evidence>
<dbReference type="Proteomes" id="UP000095673">
    <property type="component" value="Unassembled WGS sequence"/>
</dbReference>
<dbReference type="EMBL" id="WKQP01000008">
    <property type="protein sequence ID" value="MSC59833.1"/>
    <property type="molecule type" value="Genomic_DNA"/>
</dbReference>
<dbReference type="RefSeq" id="WP_044923240.1">
    <property type="nucleotide sequence ID" value="NZ_CYXM01000031.1"/>
</dbReference>
<dbReference type="Proteomes" id="UP000284835">
    <property type="component" value="Unassembled WGS sequence"/>
</dbReference>
<dbReference type="InterPro" id="IPR014997">
    <property type="entry name" value="DUF1847"/>
</dbReference>
<evidence type="ECO:0000313" key="5">
    <source>
        <dbReference type="Proteomes" id="UP000284835"/>
    </source>
</evidence>
<dbReference type="EMBL" id="CYXM01000031">
    <property type="protein sequence ID" value="CUN30024.1"/>
    <property type="molecule type" value="Genomic_DNA"/>
</dbReference>
<evidence type="ECO:0000313" key="4">
    <source>
        <dbReference type="Proteomes" id="UP000095673"/>
    </source>
</evidence>
<dbReference type="Proteomes" id="UP000479563">
    <property type="component" value="Unassembled WGS sequence"/>
</dbReference>
<proteinExistence type="predicted"/>